<reference evidence="12" key="1">
    <citation type="submission" date="2020-12" db="EMBL/GenBank/DDBJ databases">
        <title>The genome sequence of Inhella sp. 1Y17.</title>
        <authorList>
            <person name="Liu Y."/>
        </authorList>
    </citation>
    <scope>NUCLEOTIDE SEQUENCE</scope>
    <source>
        <strain evidence="12">1Y17</strain>
    </source>
</reference>
<evidence type="ECO:0000256" key="9">
    <source>
        <dbReference type="ARBA" id="ARBA00023136"/>
    </source>
</evidence>
<dbReference type="Pfam" id="PF03748">
    <property type="entry name" value="FliL"/>
    <property type="match status" value="1"/>
</dbReference>
<keyword evidence="13" id="KW-1185">Reference proteome</keyword>
<evidence type="ECO:0000313" key="12">
    <source>
        <dbReference type="EMBL" id="MBH9575885.1"/>
    </source>
</evidence>
<feature type="transmembrane region" description="Helical" evidence="10">
    <location>
        <begin position="20"/>
        <end position="41"/>
    </location>
</feature>
<protein>
    <recommendedName>
        <fullName evidence="10">Flagellar protein FliL</fullName>
    </recommendedName>
</protein>
<keyword evidence="4" id="KW-1003">Cell membrane</keyword>
<accession>A0A931NGW8</accession>
<feature type="compositionally biased region" description="Acidic residues" evidence="11">
    <location>
        <begin position="160"/>
        <end position="172"/>
    </location>
</feature>
<dbReference type="GO" id="GO:0005886">
    <property type="term" value="C:plasma membrane"/>
    <property type="evidence" value="ECO:0007669"/>
    <property type="project" value="UniProtKB-SubCell"/>
</dbReference>
<dbReference type="PANTHER" id="PTHR35091">
    <property type="entry name" value="FLAGELLAR PROTEIN FLIL"/>
    <property type="match status" value="1"/>
</dbReference>
<evidence type="ECO:0000256" key="11">
    <source>
        <dbReference type="SAM" id="MobiDB-lite"/>
    </source>
</evidence>
<keyword evidence="6 10" id="KW-0812">Transmembrane</keyword>
<keyword evidence="7 10" id="KW-0283">Flagellar rotation</keyword>
<evidence type="ECO:0000256" key="1">
    <source>
        <dbReference type="ARBA" id="ARBA00002254"/>
    </source>
</evidence>
<evidence type="ECO:0000256" key="3">
    <source>
        <dbReference type="ARBA" id="ARBA00008281"/>
    </source>
</evidence>
<dbReference type="InterPro" id="IPR005503">
    <property type="entry name" value="FliL"/>
</dbReference>
<comment type="subcellular location">
    <subcellularLocation>
        <location evidence="10">Cell inner membrane</location>
    </subcellularLocation>
    <subcellularLocation>
        <location evidence="2">Cell membrane</location>
        <topology evidence="2">Single-pass membrane protein</topology>
    </subcellularLocation>
</comment>
<organism evidence="12 13">
    <name type="scientific">Inhella proteolytica</name>
    <dbReference type="NCBI Taxonomy" id="2795029"/>
    <lineage>
        <taxon>Bacteria</taxon>
        <taxon>Pseudomonadati</taxon>
        <taxon>Pseudomonadota</taxon>
        <taxon>Betaproteobacteria</taxon>
        <taxon>Burkholderiales</taxon>
        <taxon>Sphaerotilaceae</taxon>
        <taxon>Inhella</taxon>
    </lineage>
</organism>
<comment type="function">
    <text evidence="1 10">Controls the rotational direction of flagella during chemotaxis.</text>
</comment>
<evidence type="ECO:0000256" key="6">
    <source>
        <dbReference type="ARBA" id="ARBA00022692"/>
    </source>
</evidence>
<keyword evidence="8 10" id="KW-1133">Transmembrane helix</keyword>
<dbReference type="GO" id="GO:0009425">
    <property type="term" value="C:bacterial-type flagellum basal body"/>
    <property type="evidence" value="ECO:0007669"/>
    <property type="project" value="InterPro"/>
</dbReference>
<evidence type="ECO:0000256" key="7">
    <source>
        <dbReference type="ARBA" id="ARBA00022779"/>
    </source>
</evidence>
<dbReference type="PANTHER" id="PTHR35091:SF2">
    <property type="entry name" value="FLAGELLAR PROTEIN FLIL"/>
    <property type="match status" value="1"/>
</dbReference>
<evidence type="ECO:0000256" key="10">
    <source>
        <dbReference type="RuleBase" id="RU364125"/>
    </source>
</evidence>
<comment type="caution">
    <text evidence="12">The sequence shown here is derived from an EMBL/GenBank/DDBJ whole genome shotgun (WGS) entry which is preliminary data.</text>
</comment>
<keyword evidence="12" id="KW-0966">Cell projection</keyword>
<evidence type="ECO:0000256" key="8">
    <source>
        <dbReference type="ARBA" id="ARBA00022989"/>
    </source>
</evidence>
<name>A0A931NGW8_9BURK</name>
<dbReference type="AlphaFoldDB" id="A0A931NGW8"/>
<dbReference type="RefSeq" id="WP_198109508.1">
    <property type="nucleotide sequence ID" value="NZ_JAEDAK010000002.1"/>
</dbReference>
<evidence type="ECO:0000256" key="5">
    <source>
        <dbReference type="ARBA" id="ARBA00022500"/>
    </source>
</evidence>
<dbReference type="EMBL" id="JAEDAK010000002">
    <property type="protein sequence ID" value="MBH9575885.1"/>
    <property type="molecule type" value="Genomic_DNA"/>
</dbReference>
<keyword evidence="5 10" id="KW-0145">Chemotaxis</keyword>
<sequence>MATAAPEAAAPAAGSKKKLIMIIVIGLVVVLVGAAAALLLLKKKHTAAEEDGAEEDITAQVEKAKPKAKSGTPPVYLPVEPFTVNLTDKEVDRYAQVAVSLEVVDQKTADELKNYMPSIRSGVLMVLAHKSAADLLTKEGKERLQKEIQREALRPLGIEVELEEEAPPDEETDTPKKKKKKKKKAEPNLPVTNVLFSQFIVQ</sequence>
<dbReference type="Proteomes" id="UP000613266">
    <property type="component" value="Unassembled WGS sequence"/>
</dbReference>
<evidence type="ECO:0000313" key="13">
    <source>
        <dbReference type="Proteomes" id="UP000613266"/>
    </source>
</evidence>
<evidence type="ECO:0000256" key="2">
    <source>
        <dbReference type="ARBA" id="ARBA00004162"/>
    </source>
</evidence>
<keyword evidence="10" id="KW-0997">Cell inner membrane</keyword>
<keyword evidence="12" id="KW-0282">Flagellum</keyword>
<proteinExistence type="inferred from homology"/>
<dbReference type="GO" id="GO:0006935">
    <property type="term" value="P:chemotaxis"/>
    <property type="evidence" value="ECO:0007669"/>
    <property type="project" value="UniProtKB-KW"/>
</dbReference>
<feature type="region of interest" description="Disordered" evidence="11">
    <location>
        <begin position="157"/>
        <end position="187"/>
    </location>
</feature>
<comment type="similarity">
    <text evidence="3 10">Belongs to the FliL family.</text>
</comment>
<dbReference type="GO" id="GO:0071978">
    <property type="term" value="P:bacterial-type flagellum-dependent swarming motility"/>
    <property type="evidence" value="ECO:0007669"/>
    <property type="project" value="TreeGrafter"/>
</dbReference>
<keyword evidence="12" id="KW-0969">Cilium</keyword>
<gene>
    <name evidence="12" type="ORF">I7X39_03100</name>
</gene>
<keyword evidence="9 10" id="KW-0472">Membrane</keyword>
<evidence type="ECO:0000256" key="4">
    <source>
        <dbReference type="ARBA" id="ARBA00022475"/>
    </source>
</evidence>